<proteinExistence type="predicted"/>
<name>A0A1V9EWU9_9BACT</name>
<keyword evidence="4" id="KW-1185">Reference proteome</keyword>
<dbReference type="InterPro" id="IPR025665">
    <property type="entry name" value="Beta-barrel_OMP_2"/>
</dbReference>
<dbReference type="STRING" id="354355.SAMN05660816_00578"/>
<dbReference type="RefSeq" id="WP_081198939.1">
    <property type="nucleotide sequence ID" value="NZ_FOCZ01000001.1"/>
</dbReference>
<accession>A0A1V9EWU9</accession>
<dbReference type="Proteomes" id="UP000192610">
    <property type="component" value="Unassembled WGS sequence"/>
</dbReference>
<dbReference type="EMBL" id="LVXG01000012">
    <property type="protein sequence ID" value="OQP50606.1"/>
    <property type="molecule type" value="Genomic_DNA"/>
</dbReference>
<dbReference type="Pfam" id="PF13568">
    <property type="entry name" value="OMP_b-brl_2"/>
    <property type="match status" value="1"/>
</dbReference>
<keyword evidence="1" id="KW-0732">Signal</keyword>
<comment type="caution">
    <text evidence="3">The sequence shown here is derived from an EMBL/GenBank/DDBJ whole genome shotgun (WGS) entry which is preliminary data.</text>
</comment>
<sequence>MKKYVLPFVLFCLIAYSSHAQKMTPGIKGGLNITDVTSFNGDNRLSGHVGLFLHSRITSKWAFQPEILYSGQGQQFPVGLRDEATLALSYINIPLMFQFYPVRQFYVEFGPQIGFLLSANSKNDEDKVEIDEWFKKVDGAICFGAGIQVTPMLGFYARYNAGIADISKNNNGLLNNRDHYNRVGQIGIAVKLK</sequence>
<organism evidence="3 4">
    <name type="scientific">Niastella yeongjuensis</name>
    <dbReference type="NCBI Taxonomy" id="354355"/>
    <lineage>
        <taxon>Bacteria</taxon>
        <taxon>Pseudomonadati</taxon>
        <taxon>Bacteroidota</taxon>
        <taxon>Chitinophagia</taxon>
        <taxon>Chitinophagales</taxon>
        <taxon>Chitinophagaceae</taxon>
        <taxon>Niastella</taxon>
    </lineage>
</organism>
<evidence type="ECO:0000313" key="3">
    <source>
        <dbReference type="EMBL" id="OQP50606.1"/>
    </source>
</evidence>
<evidence type="ECO:0000313" key="4">
    <source>
        <dbReference type="Proteomes" id="UP000192610"/>
    </source>
</evidence>
<gene>
    <name evidence="3" type="ORF">A4H97_01835</name>
</gene>
<dbReference type="AlphaFoldDB" id="A0A1V9EWU9"/>
<feature type="domain" description="Outer membrane protein beta-barrel" evidence="2">
    <location>
        <begin position="25"/>
        <end position="166"/>
    </location>
</feature>
<feature type="signal peptide" evidence="1">
    <location>
        <begin position="1"/>
        <end position="20"/>
    </location>
</feature>
<evidence type="ECO:0000256" key="1">
    <source>
        <dbReference type="SAM" id="SignalP"/>
    </source>
</evidence>
<protein>
    <recommendedName>
        <fullName evidence="2">Outer membrane protein beta-barrel domain-containing protein</fullName>
    </recommendedName>
</protein>
<evidence type="ECO:0000259" key="2">
    <source>
        <dbReference type="Pfam" id="PF13568"/>
    </source>
</evidence>
<dbReference type="OrthoDB" id="947434at2"/>
<feature type="chain" id="PRO_5010705048" description="Outer membrane protein beta-barrel domain-containing protein" evidence="1">
    <location>
        <begin position="21"/>
        <end position="193"/>
    </location>
</feature>
<reference evidence="4" key="1">
    <citation type="submission" date="2016-04" db="EMBL/GenBank/DDBJ databases">
        <authorList>
            <person name="Chen L."/>
            <person name="Zhuang W."/>
            <person name="Wang G."/>
        </authorList>
    </citation>
    <scope>NUCLEOTIDE SEQUENCE [LARGE SCALE GENOMIC DNA]</scope>
    <source>
        <strain evidence="4">17621</strain>
    </source>
</reference>